<accession>A0ACB8RP39</accession>
<sequence length="171" mass="19082">MNECRGVRKDCGGVPCGRTDVLVLRSDAGGRRRETQKRTKLEEEKREDMTTRATGPPNLARTSGHSRPFRPLSRQLNIFPFPRLRSSPPRPACIPTDAASLKALSLRRGMRTGRRQGLQEDCSLSERQLASVPRHLGNGNDVQIDLLTGLIPTTDPDPIQHLHHTRAPDPR</sequence>
<dbReference type="Proteomes" id="UP000814033">
    <property type="component" value="Unassembled WGS sequence"/>
</dbReference>
<proteinExistence type="predicted"/>
<reference evidence="1" key="2">
    <citation type="journal article" date="2022" name="New Phytol.">
        <title>Evolutionary transition to the ectomycorrhizal habit in the genomes of a hyperdiverse lineage of mushroom-forming fungi.</title>
        <authorList>
            <person name="Looney B."/>
            <person name="Miyauchi S."/>
            <person name="Morin E."/>
            <person name="Drula E."/>
            <person name="Courty P.E."/>
            <person name="Kohler A."/>
            <person name="Kuo A."/>
            <person name="LaButti K."/>
            <person name="Pangilinan J."/>
            <person name="Lipzen A."/>
            <person name="Riley R."/>
            <person name="Andreopoulos W."/>
            <person name="He G."/>
            <person name="Johnson J."/>
            <person name="Nolan M."/>
            <person name="Tritt A."/>
            <person name="Barry K.W."/>
            <person name="Grigoriev I.V."/>
            <person name="Nagy L.G."/>
            <person name="Hibbett D."/>
            <person name="Henrissat B."/>
            <person name="Matheny P.B."/>
            <person name="Labbe J."/>
            <person name="Martin F.M."/>
        </authorList>
    </citation>
    <scope>NUCLEOTIDE SEQUENCE</scope>
    <source>
        <strain evidence="1">FP105234-sp</strain>
    </source>
</reference>
<gene>
    <name evidence="1" type="ORF">FA95DRAFT_84561</name>
</gene>
<evidence type="ECO:0000313" key="2">
    <source>
        <dbReference type="Proteomes" id="UP000814033"/>
    </source>
</evidence>
<organism evidence="1 2">
    <name type="scientific">Auriscalpium vulgare</name>
    <dbReference type="NCBI Taxonomy" id="40419"/>
    <lineage>
        <taxon>Eukaryota</taxon>
        <taxon>Fungi</taxon>
        <taxon>Dikarya</taxon>
        <taxon>Basidiomycota</taxon>
        <taxon>Agaricomycotina</taxon>
        <taxon>Agaricomycetes</taxon>
        <taxon>Russulales</taxon>
        <taxon>Auriscalpiaceae</taxon>
        <taxon>Auriscalpium</taxon>
    </lineage>
</organism>
<dbReference type="EMBL" id="MU275940">
    <property type="protein sequence ID" value="KAI0045873.1"/>
    <property type="molecule type" value="Genomic_DNA"/>
</dbReference>
<name>A0ACB8RP39_9AGAM</name>
<reference evidence="1" key="1">
    <citation type="submission" date="2021-02" db="EMBL/GenBank/DDBJ databases">
        <authorList>
            <consortium name="DOE Joint Genome Institute"/>
            <person name="Ahrendt S."/>
            <person name="Looney B.P."/>
            <person name="Miyauchi S."/>
            <person name="Morin E."/>
            <person name="Drula E."/>
            <person name="Courty P.E."/>
            <person name="Chicoki N."/>
            <person name="Fauchery L."/>
            <person name="Kohler A."/>
            <person name="Kuo A."/>
            <person name="Labutti K."/>
            <person name="Pangilinan J."/>
            <person name="Lipzen A."/>
            <person name="Riley R."/>
            <person name="Andreopoulos W."/>
            <person name="He G."/>
            <person name="Johnson J."/>
            <person name="Barry K.W."/>
            <person name="Grigoriev I.V."/>
            <person name="Nagy L."/>
            <person name="Hibbett D."/>
            <person name="Henrissat B."/>
            <person name="Matheny P.B."/>
            <person name="Labbe J."/>
            <person name="Martin F."/>
        </authorList>
    </citation>
    <scope>NUCLEOTIDE SEQUENCE</scope>
    <source>
        <strain evidence="1">FP105234-sp</strain>
    </source>
</reference>
<comment type="caution">
    <text evidence="1">The sequence shown here is derived from an EMBL/GenBank/DDBJ whole genome shotgun (WGS) entry which is preliminary data.</text>
</comment>
<evidence type="ECO:0000313" key="1">
    <source>
        <dbReference type="EMBL" id="KAI0045873.1"/>
    </source>
</evidence>
<protein>
    <submittedName>
        <fullName evidence="1">Uncharacterized protein</fullName>
    </submittedName>
</protein>
<keyword evidence="2" id="KW-1185">Reference proteome</keyword>